<dbReference type="RefSeq" id="WP_212223850.1">
    <property type="nucleotide sequence ID" value="NZ_JAGUCN010000001.1"/>
</dbReference>
<accession>A0ABS5K4H3</accession>
<evidence type="ECO:0000313" key="1">
    <source>
        <dbReference type="EMBL" id="MBS2209925.1"/>
    </source>
</evidence>
<organism evidence="1 2">
    <name type="scientific">Carboxylicivirga mesophila</name>
    <dbReference type="NCBI Taxonomy" id="1166478"/>
    <lineage>
        <taxon>Bacteria</taxon>
        <taxon>Pseudomonadati</taxon>
        <taxon>Bacteroidota</taxon>
        <taxon>Bacteroidia</taxon>
        <taxon>Marinilabiliales</taxon>
        <taxon>Marinilabiliaceae</taxon>
        <taxon>Carboxylicivirga</taxon>
    </lineage>
</organism>
<name>A0ABS5K4H3_9BACT</name>
<dbReference type="Proteomes" id="UP000721861">
    <property type="component" value="Unassembled WGS sequence"/>
</dbReference>
<dbReference type="EMBL" id="JAGUCN010000001">
    <property type="protein sequence ID" value="MBS2209925.1"/>
    <property type="molecule type" value="Genomic_DNA"/>
</dbReference>
<reference evidence="1 2" key="1">
    <citation type="journal article" date="2014" name="Int. J. Syst. Evol. Microbiol.">
        <title>Carboxylicivirga gen. nov. in the family Marinilabiliaceae with two novel species, Carboxylicivirga mesophila sp. nov. and Carboxylicivirga taeanensis sp. nov., and reclassification of Cytophaga fermentans as Saccharicrinis fermentans gen. nov., comb. nov.</title>
        <authorList>
            <person name="Yang S.H."/>
            <person name="Seo H.S."/>
            <person name="Woo J.H."/>
            <person name="Oh H.M."/>
            <person name="Jang H."/>
            <person name="Lee J.H."/>
            <person name="Kim S.J."/>
            <person name="Kwon K.K."/>
        </authorList>
    </citation>
    <scope>NUCLEOTIDE SEQUENCE [LARGE SCALE GENOMIC DNA]</scope>
    <source>
        <strain evidence="1 2">JCM 18290</strain>
    </source>
</reference>
<evidence type="ECO:0000313" key="2">
    <source>
        <dbReference type="Proteomes" id="UP000721861"/>
    </source>
</evidence>
<dbReference type="InterPro" id="IPR003772">
    <property type="entry name" value="YceD"/>
</dbReference>
<protein>
    <submittedName>
        <fullName evidence="1">DUF177 domain-containing protein</fullName>
    </submittedName>
</protein>
<proteinExistence type="predicted"/>
<dbReference type="Pfam" id="PF02620">
    <property type="entry name" value="YceD"/>
    <property type="match status" value="1"/>
</dbReference>
<comment type="caution">
    <text evidence="1">The sequence shown here is derived from an EMBL/GenBank/DDBJ whole genome shotgun (WGS) entry which is preliminary data.</text>
</comment>
<sequence length="183" mass="21132">MDRLRNYSIPFKGLKEGKHLFNYEIGAEFFELFEQPLIEKGDVKAEVELSKSSALLTLTFKIKGEIDTVCDNCLEALTLPIENESLMYIKFGEEYDEPTEEIIVLPHDEHEINVAQLLYEFICVALPIRHVHPEDEDGNVTCDTDMLDQLDNYLVEEDTDEEQDDDMDPRWAALKNLLDKSSK</sequence>
<keyword evidence="2" id="KW-1185">Reference proteome</keyword>
<gene>
    <name evidence="1" type="ORF">KEM09_00810</name>
</gene>